<dbReference type="Pfam" id="PF04055">
    <property type="entry name" value="Radical_SAM"/>
    <property type="match status" value="1"/>
</dbReference>
<comment type="caution">
    <text evidence="6">The sequence shown here is derived from an EMBL/GenBank/DDBJ whole genome shotgun (WGS) entry which is preliminary data.</text>
</comment>
<feature type="domain" description="Radical SAM core" evidence="5">
    <location>
        <begin position="7"/>
        <end position="226"/>
    </location>
</feature>
<proteinExistence type="predicted"/>
<reference evidence="6 7" key="1">
    <citation type="submission" date="2017-09" db="EMBL/GenBank/DDBJ databases">
        <title>Depth-based differentiation of microbial function through sediment-hosted aquifers and enrichment of novel symbionts in the deep terrestrial subsurface.</title>
        <authorList>
            <person name="Probst A.J."/>
            <person name="Ladd B."/>
            <person name="Jarett J.K."/>
            <person name="Geller-Mcgrath D.E."/>
            <person name="Sieber C.M."/>
            <person name="Emerson J.B."/>
            <person name="Anantharaman K."/>
            <person name="Thomas B.C."/>
            <person name="Malmstrom R."/>
            <person name="Stieglmeier M."/>
            <person name="Klingl A."/>
            <person name="Woyke T."/>
            <person name="Ryan C.M."/>
            <person name="Banfield J.F."/>
        </authorList>
    </citation>
    <scope>NUCLEOTIDE SEQUENCE [LARGE SCALE GENOMIC DNA]</scope>
    <source>
        <strain evidence="6">CG11_big_fil_rev_8_21_14_0_20_39_10</strain>
    </source>
</reference>
<gene>
    <name evidence="6" type="ORF">COV49_01280</name>
</gene>
<dbReference type="InterPro" id="IPR050377">
    <property type="entry name" value="Radical_SAM_PqqE_MftC-like"/>
</dbReference>
<dbReference type="InterPro" id="IPR007197">
    <property type="entry name" value="rSAM"/>
</dbReference>
<dbReference type="Gene3D" id="3.20.20.70">
    <property type="entry name" value="Aldolase class I"/>
    <property type="match status" value="1"/>
</dbReference>
<evidence type="ECO:0000256" key="1">
    <source>
        <dbReference type="ARBA" id="ARBA00022691"/>
    </source>
</evidence>
<dbReference type="InterPro" id="IPR013785">
    <property type="entry name" value="Aldolase_TIM"/>
</dbReference>
<keyword evidence="3" id="KW-0408">Iron</keyword>
<dbReference type="SUPFAM" id="SSF102114">
    <property type="entry name" value="Radical SAM enzymes"/>
    <property type="match status" value="1"/>
</dbReference>
<evidence type="ECO:0000259" key="5">
    <source>
        <dbReference type="PROSITE" id="PS51918"/>
    </source>
</evidence>
<evidence type="ECO:0000256" key="3">
    <source>
        <dbReference type="ARBA" id="ARBA00023004"/>
    </source>
</evidence>
<dbReference type="EMBL" id="PCWW01000023">
    <property type="protein sequence ID" value="PIR13700.1"/>
    <property type="molecule type" value="Genomic_DNA"/>
</dbReference>
<dbReference type="InterPro" id="IPR058240">
    <property type="entry name" value="rSAM_sf"/>
</dbReference>
<organism evidence="6 7">
    <name type="scientific">Candidatus Falkowbacteria bacterium CG11_big_fil_rev_8_21_14_0_20_39_10</name>
    <dbReference type="NCBI Taxonomy" id="1974570"/>
    <lineage>
        <taxon>Bacteria</taxon>
        <taxon>Candidatus Falkowiibacteriota</taxon>
    </lineage>
</organism>
<dbReference type="CDD" id="cd01335">
    <property type="entry name" value="Radical_SAM"/>
    <property type="match status" value="1"/>
</dbReference>
<keyword evidence="1" id="KW-0949">S-adenosyl-L-methionine</keyword>
<dbReference type="Proteomes" id="UP000230869">
    <property type="component" value="Unassembled WGS sequence"/>
</dbReference>
<sequence length="348" mass="39992">MKKDQMNLYKQPALVNILITDYCNQSCSFCFARKEMKMAAKKEMSMKSYKLILKKCANAGVRRIVLAGGEPTIHSKFSEMLTHTINSNFIVNINTNGIYSDTVENAILSGGYRTVVYFNISTPGFLSSSKIRKMILQRINRLVGKIKVVLIVTNQFLMLQPVKRNIDLIGDELLSKVSIRIGVEGPVAGENNYTTLDQFPLIGNNFFKTYQYLISHSPQKILFSKSITPCMFSQEQRKKLIEDGYMQIFHCHPESENFWFSINCDLTTFMCYPLSTRDRKSINNKTSFEEVRDYYKKLQLKYDLKYVLPECKSCPFFGLTLGKCPGPCASFRLNAMDKIKINSERWIS</sequence>
<dbReference type="PANTHER" id="PTHR11228:SF34">
    <property type="entry name" value="TUNGSTEN-CONTAINING ALDEHYDE FERREDOXIN OXIDOREDUCTASE COFACTOR MODIFYING PROTEIN"/>
    <property type="match status" value="1"/>
</dbReference>
<dbReference type="PROSITE" id="PS51918">
    <property type="entry name" value="RADICAL_SAM"/>
    <property type="match status" value="1"/>
</dbReference>
<name>A0A2M6K9U0_9BACT</name>
<accession>A0A2M6K9U0</accession>
<keyword evidence="2" id="KW-0479">Metal-binding</keyword>
<dbReference type="SFLD" id="SFLDS00029">
    <property type="entry name" value="Radical_SAM"/>
    <property type="match status" value="1"/>
</dbReference>
<dbReference type="GO" id="GO:0051536">
    <property type="term" value="F:iron-sulfur cluster binding"/>
    <property type="evidence" value="ECO:0007669"/>
    <property type="project" value="UniProtKB-KW"/>
</dbReference>
<evidence type="ECO:0000256" key="4">
    <source>
        <dbReference type="ARBA" id="ARBA00023014"/>
    </source>
</evidence>
<dbReference type="GO" id="GO:0046872">
    <property type="term" value="F:metal ion binding"/>
    <property type="evidence" value="ECO:0007669"/>
    <property type="project" value="UniProtKB-KW"/>
</dbReference>
<evidence type="ECO:0000313" key="6">
    <source>
        <dbReference type="EMBL" id="PIR13700.1"/>
    </source>
</evidence>
<protein>
    <recommendedName>
        <fullName evidence="5">Radical SAM core domain-containing protein</fullName>
    </recommendedName>
</protein>
<dbReference type="SFLD" id="SFLDG01067">
    <property type="entry name" value="SPASM/twitch_domain_containing"/>
    <property type="match status" value="1"/>
</dbReference>
<keyword evidence="4" id="KW-0411">Iron-sulfur</keyword>
<evidence type="ECO:0000256" key="2">
    <source>
        <dbReference type="ARBA" id="ARBA00022723"/>
    </source>
</evidence>
<dbReference type="GO" id="GO:0003824">
    <property type="term" value="F:catalytic activity"/>
    <property type="evidence" value="ECO:0007669"/>
    <property type="project" value="InterPro"/>
</dbReference>
<dbReference type="PANTHER" id="PTHR11228">
    <property type="entry name" value="RADICAL SAM DOMAIN PROTEIN"/>
    <property type="match status" value="1"/>
</dbReference>
<dbReference type="AlphaFoldDB" id="A0A2M6K9U0"/>
<evidence type="ECO:0000313" key="7">
    <source>
        <dbReference type="Proteomes" id="UP000230869"/>
    </source>
</evidence>